<dbReference type="GO" id="GO:0016757">
    <property type="term" value="F:glycosyltransferase activity"/>
    <property type="evidence" value="ECO:0007669"/>
    <property type="project" value="UniProtKB-KW"/>
</dbReference>
<dbReference type="EC" id="2.4.-.-" evidence="2"/>
<keyword evidence="3" id="KW-1185">Reference proteome</keyword>
<reference evidence="2" key="1">
    <citation type="submission" date="2021-07" db="EMBL/GenBank/DDBJ databases">
        <title>Pseudohoeflea marina sp. nov. a polyhydroxyalcanoate-producing bacterium.</title>
        <authorList>
            <person name="Zheng W."/>
            <person name="Yu S."/>
            <person name="Huang Y."/>
        </authorList>
    </citation>
    <scope>NUCLEOTIDE SEQUENCE</scope>
    <source>
        <strain evidence="2">DP4N28-3</strain>
    </source>
</reference>
<feature type="domain" description="Glycosyltransferase 2-like" evidence="1">
    <location>
        <begin position="289"/>
        <end position="404"/>
    </location>
</feature>
<dbReference type="PANTHER" id="PTHR43685:SF11">
    <property type="entry name" value="GLYCOSYLTRANSFERASE TAGX-RELATED"/>
    <property type="match status" value="1"/>
</dbReference>
<keyword evidence="2" id="KW-0328">Glycosyltransferase</keyword>
<keyword evidence="2" id="KW-0808">Transferase</keyword>
<name>A0ABS6WPF1_9HYPH</name>
<gene>
    <name evidence="2" type="ORF">KY465_08265</name>
</gene>
<proteinExistence type="predicted"/>
<evidence type="ECO:0000313" key="2">
    <source>
        <dbReference type="EMBL" id="MBW3097272.1"/>
    </source>
</evidence>
<dbReference type="Proteomes" id="UP001430804">
    <property type="component" value="Unassembled WGS sequence"/>
</dbReference>
<dbReference type="PANTHER" id="PTHR43685">
    <property type="entry name" value="GLYCOSYLTRANSFERASE"/>
    <property type="match status" value="1"/>
</dbReference>
<dbReference type="CDD" id="cd00761">
    <property type="entry name" value="Glyco_tranf_GTA_type"/>
    <property type="match status" value="1"/>
</dbReference>
<comment type="caution">
    <text evidence="2">The sequence shown here is derived from an EMBL/GenBank/DDBJ whole genome shotgun (WGS) entry which is preliminary data.</text>
</comment>
<dbReference type="InterPro" id="IPR050834">
    <property type="entry name" value="Glycosyltransf_2"/>
</dbReference>
<dbReference type="Pfam" id="PF00535">
    <property type="entry name" value="Glycos_transf_2"/>
    <property type="match status" value="2"/>
</dbReference>
<dbReference type="InterPro" id="IPR001173">
    <property type="entry name" value="Glyco_trans_2-like"/>
</dbReference>
<dbReference type="EMBL" id="JAHWQX010000002">
    <property type="protein sequence ID" value="MBW3097272.1"/>
    <property type="molecule type" value="Genomic_DNA"/>
</dbReference>
<sequence length="593" mass="65585">MPAGEFEPLVSIVIPVYNGANYLARAIDSALAQTYPRIEIIVVNDGSSDEGATAAIARRYGSRISYIEKENGGCGSALNAGIAAMSGSYFSWLSHDDLYLPTKVAHQVSVLCSLEDRQTILFGPYQLIDENDRSKGFVCPHETASHEQLSKPLFALSRGAVHGCTLLIPRTCFPSDRPFDESLACTQDYDLWLRMFPRAAVHYDPAILVQSRVHPAQGSKTIPTAVEEGEALWRRFVTEVSPAEAERTEGTHYRYLMHLAAFLAATPYAAVAPLASDTARKVLQSTLISVIIPFRNRIDWTIEAVRSVLAQDHRNLELLLVDDGSDDDVGPLRDIAESDPRLRCFRQAPMGAASARNFGVRQARGSYVAFLDSDDRFCDGKLSLQLAHMLREDLAFSHTSYEVSREEGSAETIDTSYFAGQVYPAIIATCPIATPTVMLRRDVALHHPFPEALTVGEDGVAWIDIAAHHALGAIPAALTRVRLSRQSASVDPQRYRAGIANILAHCLQHPAHAGHKPELSQLAEALSLDLRRGASSLVQHKKIWRSPFALPLAATDIWRLLRRGTTSLLRLGPATTWRRARAWYIRRRMLHRL</sequence>
<evidence type="ECO:0000259" key="1">
    <source>
        <dbReference type="Pfam" id="PF00535"/>
    </source>
</evidence>
<evidence type="ECO:0000313" key="3">
    <source>
        <dbReference type="Proteomes" id="UP001430804"/>
    </source>
</evidence>
<protein>
    <submittedName>
        <fullName evidence="2">Glycosyltransferase</fullName>
        <ecNumber evidence="2">2.4.-.-</ecNumber>
    </submittedName>
</protein>
<accession>A0ABS6WPF1</accession>
<organism evidence="2 3">
    <name type="scientific">Pseudohoeflea coraliihabitans</name>
    <dbReference type="NCBI Taxonomy" id="2860393"/>
    <lineage>
        <taxon>Bacteria</taxon>
        <taxon>Pseudomonadati</taxon>
        <taxon>Pseudomonadota</taxon>
        <taxon>Alphaproteobacteria</taxon>
        <taxon>Hyphomicrobiales</taxon>
        <taxon>Rhizobiaceae</taxon>
        <taxon>Pseudohoeflea</taxon>
    </lineage>
</organism>
<dbReference type="RefSeq" id="WP_219201200.1">
    <property type="nucleotide sequence ID" value="NZ_JAHWQX010000002.1"/>
</dbReference>
<feature type="domain" description="Glycosyltransferase 2-like" evidence="1">
    <location>
        <begin position="11"/>
        <end position="119"/>
    </location>
</feature>